<dbReference type="EMBL" id="JAHCVK010000013">
    <property type="protein sequence ID" value="MBT0654644.1"/>
    <property type="molecule type" value="Genomic_DNA"/>
</dbReference>
<evidence type="ECO:0000313" key="3">
    <source>
        <dbReference type="Proteomes" id="UP000756860"/>
    </source>
</evidence>
<evidence type="ECO:0000313" key="2">
    <source>
        <dbReference type="EMBL" id="MBT0654644.1"/>
    </source>
</evidence>
<dbReference type="PROSITE" id="PS51379">
    <property type="entry name" value="4FE4S_FER_2"/>
    <property type="match status" value="2"/>
</dbReference>
<dbReference type="InterPro" id="IPR017896">
    <property type="entry name" value="4Fe4S_Fe-S-bd"/>
</dbReference>
<proteinExistence type="predicted"/>
<reference evidence="2 3" key="1">
    <citation type="submission" date="2021-05" db="EMBL/GenBank/DDBJ databases">
        <title>The draft genome of Geobacter luticola JCM 17780.</title>
        <authorList>
            <person name="Xu Z."/>
            <person name="Masuda Y."/>
            <person name="Itoh H."/>
            <person name="Senoo K."/>
        </authorList>
    </citation>
    <scope>NUCLEOTIDE SEQUENCE [LARGE SCALE GENOMIC DNA]</scope>
    <source>
        <strain evidence="2 3">JCM 17780</strain>
    </source>
</reference>
<dbReference type="SUPFAM" id="SSF54862">
    <property type="entry name" value="4Fe-4S ferredoxins"/>
    <property type="match status" value="1"/>
</dbReference>
<sequence>MSHHMPKTGYRQLVDRLNRFPQGAFPSPLLYDILALLVSEREAELVSRLPLMPFTAKRAAGVWLMTESKARTLLDGLAYRALLLDLTKGDETFYVLPPPMAGFFEFALMRVRTDIDQQALSELFYQYLNVEEDFIRDLFVRGETKLGRIFVHEPALSSENASHVLEYERASEVIRTAQRIGVGRCYCRHKMSHVGKACSAPQEICMTFNLVAEPLIRHGHARQAGSREALDLLQQARDRQLVQFGDNVREGVNFICHCCRCCCDALLAAKRFANLHPVHTTNFAPIVQAEQCMACGRCAAACPVEAMQHTATTGIERTGINTPQIDMDRCLGCGLCVKACRFGALILESRAKRVLTPVNTAHRVVLMAIERNCLQNLIFDNQALRSHRAMAAILGVILRLPPLKQYLASKQMNSHYLERLLQSVHLPAGIR</sequence>
<feature type="domain" description="4Fe-4S ferredoxin-type" evidence="1">
    <location>
        <begin position="321"/>
        <end position="350"/>
    </location>
</feature>
<keyword evidence="3" id="KW-1185">Reference proteome</keyword>
<name>A0ABS5SIQ8_9BACT</name>
<comment type="caution">
    <text evidence="2">The sequence shown here is derived from an EMBL/GenBank/DDBJ whole genome shotgun (WGS) entry which is preliminary data.</text>
</comment>
<dbReference type="Pfam" id="PF12838">
    <property type="entry name" value="Fer4_7"/>
    <property type="match status" value="1"/>
</dbReference>
<protein>
    <submittedName>
        <fullName evidence="2">4Fe-4S binding protein</fullName>
    </submittedName>
</protein>
<evidence type="ECO:0000259" key="1">
    <source>
        <dbReference type="PROSITE" id="PS51379"/>
    </source>
</evidence>
<feature type="domain" description="4Fe-4S ferredoxin-type" evidence="1">
    <location>
        <begin position="283"/>
        <end position="312"/>
    </location>
</feature>
<gene>
    <name evidence="2" type="ORF">KI810_16450</name>
</gene>
<dbReference type="Gene3D" id="3.30.70.3270">
    <property type="match status" value="1"/>
</dbReference>
<dbReference type="RefSeq" id="WP_214176649.1">
    <property type="nucleotide sequence ID" value="NZ_JAHCVK010000013.1"/>
</dbReference>
<organism evidence="2 3">
    <name type="scientific">Geomobilimonas luticola</name>
    <dbReference type="NCBI Taxonomy" id="1114878"/>
    <lineage>
        <taxon>Bacteria</taxon>
        <taxon>Pseudomonadati</taxon>
        <taxon>Thermodesulfobacteriota</taxon>
        <taxon>Desulfuromonadia</taxon>
        <taxon>Geobacterales</taxon>
        <taxon>Geobacteraceae</taxon>
        <taxon>Geomobilimonas</taxon>
    </lineage>
</organism>
<dbReference type="Proteomes" id="UP000756860">
    <property type="component" value="Unassembled WGS sequence"/>
</dbReference>
<accession>A0ABS5SIQ8</accession>